<accession>A0A6L9UJB3</accession>
<dbReference type="AlphaFoldDB" id="A0A6L9UJB3"/>
<evidence type="ECO:0000313" key="2">
    <source>
        <dbReference type="EMBL" id="NEI73980.1"/>
    </source>
</evidence>
<sequence length="72" mass="8416">MDDRDTFARSLVFWRNKRGLSQEELAFMIGVHRTMINHYECRKHSPKWEKVTKLAAALGISVDEFAKPPPQE</sequence>
<name>A0A6L9UJB3_9HYPH</name>
<proteinExistence type="predicted"/>
<dbReference type="InterPro" id="IPR010982">
    <property type="entry name" value="Lambda_DNA-bd_dom_sf"/>
</dbReference>
<dbReference type="Pfam" id="PF01381">
    <property type="entry name" value="HTH_3"/>
    <property type="match status" value="1"/>
</dbReference>
<dbReference type="InterPro" id="IPR001387">
    <property type="entry name" value="Cro/C1-type_HTH"/>
</dbReference>
<gene>
    <name evidence="2" type="ORF">GR212_30945</name>
</gene>
<dbReference type="SMART" id="SM00530">
    <property type="entry name" value="HTH_XRE"/>
    <property type="match status" value="1"/>
</dbReference>
<reference evidence="2 3" key="1">
    <citation type="submission" date="2019-12" db="EMBL/GenBank/DDBJ databases">
        <title>Rhizobium genotypes associated with high levels of biological nitrogen fixation by grain legumes in a temperate-maritime cropping system.</title>
        <authorList>
            <person name="Maluk M."/>
            <person name="Francesc Ferrando Molina F."/>
            <person name="Lopez Del Egido L."/>
            <person name="Lafos M."/>
            <person name="Langarica-Fuentes A."/>
            <person name="Gebre Yohannes G."/>
            <person name="Young M.W."/>
            <person name="Martin P."/>
            <person name="Gantlett R."/>
            <person name="Kenicer G."/>
            <person name="Hawes C."/>
            <person name="Begg G.S."/>
            <person name="Quilliam R.S."/>
            <person name="Squire G.R."/>
            <person name="Poole P.S."/>
            <person name="Young P.W."/>
            <person name="Iannetta P.M."/>
            <person name="James E.K."/>
        </authorList>
    </citation>
    <scope>NUCLEOTIDE SEQUENCE [LARGE SCALE GENOMIC DNA]</scope>
    <source>
        <strain evidence="2 3">JHI1118</strain>
    </source>
</reference>
<dbReference type="EMBL" id="WUEY01000024">
    <property type="protein sequence ID" value="NEI73980.1"/>
    <property type="molecule type" value="Genomic_DNA"/>
</dbReference>
<dbReference type="SUPFAM" id="SSF47413">
    <property type="entry name" value="lambda repressor-like DNA-binding domains"/>
    <property type="match status" value="1"/>
</dbReference>
<evidence type="ECO:0000313" key="3">
    <source>
        <dbReference type="Proteomes" id="UP000483035"/>
    </source>
</evidence>
<protein>
    <submittedName>
        <fullName evidence="2">Helix-turn-helix domain-containing protein</fullName>
    </submittedName>
</protein>
<organism evidence="2 3">
    <name type="scientific">Rhizobium lusitanum</name>
    <dbReference type="NCBI Taxonomy" id="293958"/>
    <lineage>
        <taxon>Bacteria</taxon>
        <taxon>Pseudomonadati</taxon>
        <taxon>Pseudomonadota</taxon>
        <taxon>Alphaproteobacteria</taxon>
        <taxon>Hyphomicrobiales</taxon>
        <taxon>Rhizobiaceae</taxon>
        <taxon>Rhizobium/Agrobacterium group</taxon>
        <taxon>Rhizobium</taxon>
    </lineage>
</organism>
<evidence type="ECO:0000259" key="1">
    <source>
        <dbReference type="PROSITE" id="PS50943"/>
    </source>
</evidence>
<feature type="domain" description="HTH cro/C1-type" evidence="1">
    <location>
        <begin position="11"/>
        <end position="65"/>
    </location>
</feature>
<comment type="caution">
    <text evidence="2">The sequence shown here is derived from an EMBL/GenBank/DDBJ whole genome shotgun (WGS) entry which is preliminary data.</text>
</comment>
<dbReference type="GO" id="GO:0003677">
    <property type="term" value="F:DNA binding"/>
    <property type="evidence" value="ECO:0007669"/>
    <property type="project" value="InterPro"/>
</dbReference>
<dbReference type="CDD" id="cd00093">
    <property type="entry name" value="HTH_XRE"/>
    <property type="match status" value="1"/>
</dbReference>
<dbReference type="Gene3D" id="1.10.260.40">
    <property type="entry name" value="lambda repressor-like DNA-binding domains"/>
    <property type="match status" value="1"/>
</dbReference>
<dbReference type="PROSITE" id="PS50943">
    <property type="entry name" value="HTH_CROC1"/>
    <property type="match status" value="1"/>
</dbReference>
<dbReference type="Proteomes" id="UP000483035">
    <property type="component" value="Unassembled WGS sequence"/>
</dbReference>